<dbReference type="OrthoDB" id="9809136at2"/>
<accession>A0A1E1F407</accession>
<evidence type="ECO:0000313" key="2">
    <source>
        <dbReference type="Proteomes" id="UP000218272"/>
    </source>
</evidence>
<dbReference type="Proteomes" id="UP000218272">
    <property type="component" value="Chromosome SCLO_1"/>
</dbReference>
<reference evidence="1 2" key="1">
    <citation type="submission" date="2016-10" db="EMBL/GenBank/DDBJ databases">
        <title>Complete Genome Sequence of the Nonylphenol-Degrading Bacterium Sphingobium cloacae JCM 10874T.</title>
        <authorList>
            <person name="Ootsuka M."/>
            <person name="Nishizawa T."/>
            <person name="Ohta H."/>
        </authorList>
    </citation>
    <scope>NUCLEOTIDE SEQUENCE [LARGE SCALE GENOMIC DNA]</scope>
    <source>
        <strain evidence="1 2">JCM 10874</strain>
    </source>
</reference>
<dbReference type="AlphaFoldDB" id="A0A1E1F407"/>
<name>A0A1E1F407_9SPHN</name>
<proteinExistence type="predicted"/>
<dbReference type="EMBL" id="AP017655">
    <property type="protein sequence ID" value="BAV65239.1"/>
    <property type="molecule type" value="Genomic_DNA"/>
</dbReference>
<dbReference type="Pfam" id="PF07372">
    <property type="entry name" value="DUF1491"/>
    <property type="match status" value="1"/>
</dbReference>
<keyword evidence="2" id="KW-1185">Reference proteome</keyword>
<dbReference type="Gene3D" id="3.40.1530.20">
    <property type="entry name" value="Protein of unknown function (DUF1491)"/>
    <property type="match status" value="1"/>
</dbReference>
<evidence type="ECO:0008006" key="3">
    <source>
        <dbReference type="Google" id="ProtNLM"/>
    </source>
</evidence>
<evidence type="ECO:0000313" key="1">
    <source>
        <dbReference type="EMBL" id="BAV65239.1"/>
    </source>
</evidence>
<gene>
    <name evidence="1" type="ORF">SCLO_1021990</name>
</gene>
<dbReference type="RefSeq" id="WP_066517142.1">
    <property type="nucleotide sequence ID" value="NZ_AP017655.1"/>
</dbReference>
<protein>
    <recommendedName>
        <fullName evidence="3">DUF1491 domain-containing protein</fullName>
    </recommendedName>
</protein>
<organism evidence="1 2">
    <name type="scientific">Sphingobium cloacae</name>
    <dbReference type="NCBI Taxonomy" id="120107"/>
    <lineage>
        <taxon>Bacteria</taxon>
        <taxon>Pseudomonadati</taxon>
        <taxon>Pseudomonadota</taxon>
        <taxon>Alphaproteobacteria</taxon>
        <taxon>Sphingomonadales</taxon>
        <taxon>Sphingomonadaceae</taxon>
        <taxon>Sphingobium</taxon>
    </lineage>
</organism>
<dbReference type="KEGG" id="sclo:SCLO_1021990"/>
<sequence>MAADRLTSALLIGVLVRRAAAAGGFATVLVKGDENSGVILVQTLERGQETGLFERIPDYEGGYRLAPCGPALDAGPLALAQYIERRRRADPDLWIIELDIAEAERFAAETICS</sequence>
<dbReference type="InterPro" id="IPR009964">
    <property type="entry name" value="DUF1491"/>
</dbReference>